<dbReference type="Pfam" id="PF13476">
    <property type="entry name" value="AAA_23"/>
    <property type="match status" value="1"/>
</dbReference>
<dbReference type="Proteomes" id="UP000640333">
    <property type="component" value="Unassembled WGS sequence"/>
</dbReference>
<protein>
    <submittedName>
        <fullName evidence="3">AAA family ATPase</fullName>
    </submittedName>
</protein>
<dbReference type="InterPro" id="IPR027417">
    <property type="entry name" value="P-loop_NTPase"/>
</dbReference>
<feature type="coiled-coil region" evidence="1">
    <location>
        <begin position="334"/>
        <end position="386"/>
    </location>
</feature>
<comment type="caution">
    <text evidence="3">The sequence shown here is derived from an EMBL/GenBank/DDBJ whole genome shotgun (WGS) entry which is preliminary data.</text>
</comment>
<feature type="coiled-coil region" evidence="1">
    <location>
        <begin position="709"/>
        <end position="785"/>
    </location>
</feature>
<accession>A0A8J7K972</accession>
<dbReference type="AlphaFoldDB" id="A0A8J7K972"/>
<dbReference type="PANTHER" id="PTHR32114:SF2">
    <property type="entry name" value="ABC TRANSPORTER ABCH.3"/>
    <property type="match status" value="1"/>
</dbReference>
<feature type="coiled-coil region" evidence="1">
    <location>
        <begin position="960"/>
        <end position="994"/>
    </location>
</feature>
<name>A0A8J7K972_9GAMM</name>
<dbReference type="EMBL" id="JADEYS010000002">
    <property type="protein sequence ID" value="MBE9396331.1"/>
    <property type="molecule type" value="Genomic_DNA"/>
</dbReference>
<evidence type="ECO:0000256" key="1">
    <source>
        <dbReference type="SAM" id="Coils"/>
    </source>
</evidence>
<dbReference type="GO" id="GO:0006302">
    <property type="term" value="P:double-strand break repair"/>
    <property type="evidence" value="ECO:0007669"/>
    <property type="project" value="InterPro"/>
</dbReference>
<dbReference type="PANTHER" id="PTHR32114">
    <property type="entry name" value="ABC TRANSPORTER ABCH.3"/>
    <property type="match status" value="1"/>
</dbReference>
<feature type="coiled-coil region" evidence="1">
    <location>
        <begin position="900"/>
        <end position="934"/>
    </location>
</feature>
<sequence>MKILSLRLKNINSLKGEWKIDFTQSPFADNGLFAITGPTGAGKTTILDAICLALYHRTPRLNNISKSSNELMTRGTADALAEVEFDVKGTAYRAFWSQRRSRDQADGNLQDAKVELAGLDDGKIIASQVKKKNQLIERITGLDFARFTKSMMLSQGQFAAFLNADANDRAELLEELTGTEIYGLISEKVHEHFSLQKSELAQLKARAEGVELLSAEQLEALADRQRELTAQEALFEQQRQQWQAHKAWWEHYLAAQRSANDAHASLQQSQQTLHQEQASLTRLAQAEPAETLRTPFYLLQTIRSKQATAQQSVTALKAGVTGAEQSAANTQLSLNSHEEALKTARHDQQALETLLNEQIVPLDNQCQQLSAEQNRLNAEKQKSEQEFSSTTVRLNTQRSQETVLKAELNTLSVYLQTHAQDEQLAAQLPRWQAQFDQLNQLQTQTQERQQNLLALNDNIQALSAAQGSLQHDVERTQQRVTDCKTALHTLETESAQLLAGNDETALEQEQRMLNEQQGLRLELQNLSERFQSLSTEKSDLGLQQQTLSAAIQTQQQQIQVLRQQYQQKLNHRKDVDTLIEQEKRIADLSVERAKLQPHEPCPLCGSAEHPLIDTYQALNLSETEQRQQQLQSEMEAIEQQAKAQKDVLHKDEVTLEEKTKRYAAVESDSHAITARWQQIAAELNVQLLIGDPAVLNGFLQHSHERMQHLNQQQSQLKQLQQRTQASLNELATAEREAHNSSHQIALNRQQHDHAVTQTGQLQTELTALQQQRDDLEGQLNTQLHALGQTMPSLDQIDPWLNERHHAASQWQTSYQQSLEHQKSLTGLLSDIKSLEDDSQRLSNALSEHSQQLTQISAQLSDKQSQRQTLFGDKQVEVERQRMLQHCQHADTGYQQAQHAHQQTTQQLQHLSGQFNSAQQQLTELNGDLTQQEQDWQALLNNSPFESQQVFEAALLPEEERSRLVALKKQLESQLERAQALKEQADATLNALQSGDQQQQWLQTPAAQVEERLTLVTTQQLDNSKQQGEVKRSIDDDQQRRINQTELFAEIERSQEQYDDIAYLHALIGSQKGDKFRRFAQGLTLDHLVYLANKQLDRLHGRYLLQRKQSEALELQVLDTWQGDAVRDTKTLSGGESFLVSLALALALSDLVSQKTSIDSLFLDEGFGTLDAETLDTALDALDSLNASGKMIGVISHIEAMKERISTQIQVKKMNGLGVSQLESQFRLRE</sequence>
<keyword evidence="1" id="KW-0175">Coiled coil</keyword>
<evidence type="ECO:0000259" key="2">
    <source>
        <dbReference type="Pfam" id="PF13476"/>
    </source>
</evidence>
<feature type="coiled-coil region" evidence="1">
    <location>
        <begin position="620"/>
        <end position="647"/>
    </location>
</feature>
<keyword evidence="4" id="KW-1185">Reference proteome</keyword>
<gene>
    <name evidence="3" type="ORF">IOQ59_03555</name>
</gene>
<dbReference type="Pfam" id="PF13558">
    <property type="entry name" value="SbcC_Walker_B"/>
    <property type="match status" value="1"/>
</dbReference>
<reference evidence="3" key="1">
    <citation type="submission" date="2020-10" db="EMBL/GenBank/DDBJ databases">
        <title>Bacterium isolated from coastal waters sediment.</title>
        <authorList>
            <person name="Chen R.-J."/>
            <person name="Lu D.-C."/>
            <person name="Zhu K.-L."/>
            <person name="Du Z.-J."/>
        </authorList>
    </citation>
    <scope>NUCLEOTIDE SEQUENCE</scope>
    <source>
        <strain evidence="3">N1Y112</strain>
    </source>
</reference>
<feature type="domain" description="Rad50/SbcC-type AAA" evidence="2">
    <location>
        <begin position="5"/>
        <end position="229"/>
    </location>
</feature>
<dbReference type="RefSeq" id="WP_193951875.1">
    <property type="nucleotide sequence ID" value="NZ_JADEYS010000002.1"/>
</dbReference>
<dbReference type="SUPFAM" id="SSF52540">
    <property type="entry name" value="P-loop containing nucleoside triphosphate hydrolases"/>
    <property type="match status" value="1"/>
</dbReference>
<evidence type="ECO:0000313" key="3">
    <source>
        <dbReference type="EMBL" id="MBE9396331.1"/>
    </source>
</evidence>
<dbReference type="InterPro" id="IPR038729">
    <property type="entry name" value="Rad50/SbcC_AAA"/>
</dbReference>
<dbReference type="GO" id="GO:0016887">
    <property type="term" value="F:ATP hydrolysis activity"/>
    <property type="evidence" value="ECO:0007669"/>
    <property type="project" value="InterPro"/>
</dbReference>
<feature type="coiled-coil region" evidence="1">
    <location>
        <begin position="506"/>
        <end position="571"/>
    </location>
</feature>
<evidence type="ECO:0000313" key="4">
    <source>
        <dbReference type="Proteomes" id="UP000640333"/>
    </source>
</evidence>
<dbReference type="Gene3D" id="3.40.50.300">
    <property type="entry name" value="P-loop containing nucleotide triphosphate hydrolases"/>
    <property type="match status" value="2"/>
</dbReference>
<organism evidence="3 4">
    <name type="scientific">Pontibacterium sinense</name>
    <dbReference type="NCBI Taxonomy" id="2781979"/>
    <lineage>
        <taxon>Bacteria</taxon>
        <taxon>Pseudomonadati</taxon>
        <taxon>Pseudomonadota</taxon>
        <taxon>Gammaproteobacteria</taxon>
        <taxon>Oceanospirillales</taxon>
        <taxon>Oceanospirillaceae</taxon>
        <taxon>Pontibacterium</taxon>
    </lineage>
</organism>
<proteinExistence type="predicted"/>